<feature type="binding site" evidence="7">
    <location>
        <begin position="407"/>
        <end position="409"/>
    </location>
    <ligand>
        <name>L-glutamate</name>
        <dbReference type="ChEBI" id="CHEBI:29985"/>
    </ligand>
</feature>
<dbReference type="Gene3D" id="3.60.20.40">
    <property type="match status" value="1"/>
</dbReference>
<comment type="subunit">
    <text evidence="8">This enzyme consists of two polypeptide chains, which are synthesized in precursor form from a single polypeptide.</text>
</comment>
<evidence type="ECO:0000256" key="7">
    <source>
        <dbReference type="PIRSR" id="PIRSR600101-2"/>
    </source>
</evidence>
<feature type="binding site" evidence="7">
    <location>
        <position position="483"/>
    </location>
    <ligand>
        <name>L-glutamate</name>
        <dbReference type="ChEBI" id="CHEBI:29985"/>
    </ligand>
</feature>
<evidence type="ECO:0000256" key="3">
    <source>
        <dbReference type="ARBA" id="ARBA00009381"/>
    </source>
</evidence>
<keyword evidence="9" id="KW-0732">Signal</keyword>
<evidence type="ECO:0000256" key="6">
    <source>
        <dbReference type="PIRSR" id="PIRSR600101-1"/>
    </source>
</evidence>
<dbReference type="UniPathway" id="UPA00204"/>
<dbReference type="PRINTS" id="PR01210">
    <property type="entry name" value="GGTRANSPTASE"/>
</dbReference>
<evidence type="ECO:0000313" key="11">
    <source>
        <dbReference type="Proteomes" id="UP000001887"/>
    </source>
</evidence>
<name>D2R0Y5_PIRSD</name>
<evidence type="ECO:0000256" key="1">
    <source>
        <dbReference type="ARBA" id="ARBA00001049"/>
    </source>
</evidence>
<dbReference type="OrthoDB" id="9781342at2"/>
<comment type="similarity">
    <text evidence="3 8">Belongs to the gamma-glutamyltransferase family.</text>
</comment>
<dbReference type="InterPro" id="IPR043138">
    <property type="entry name" value="GGT_lsub"/>
</dbReference>
<proteinExistence type="inferred from homology"/>
<dbReference type="EMBL" id="CP001848">
    <property type="protein sequence ID" value="ADB18470.1"/>
    <property type="molecule type" value="Genomic_DNA"/>
</dbReference>
<reference evidence="10 11" key="1">
    <citation type="journal article" date="2009" name="Stand. Genomic Sci.">
        <title>Complete genome sequence of Pirellula staleyi type strain (ATCC 27377).</title>
        <authorList>
            <person name="Clum A."/>
            <person name="Tindall B.J."/>
            <person name="Sikorski J."/>
            <person name="Ivanova N."/>
            <person name="Mavrommatis K."/>
            <person name="Lucas S."/>
            <person name="Glavina del Rio T."/>
            <person name="Nolan M."/>
            <person name="Chen F."/>
            <person name="Tice H."/>
            <person name="Pitluck S."/>
            <person name="Cheng J.F."/>
            <person name="Chertkov O."/>
            <person name="Brettin T."/>
            <person name="Han C."/>
            <person name="Detter J.C."/>
            <person name="Kuske C."/>
            <person name="Bruce D."/>
            <person name="Goodwin L."/>
            <person name="Ovchinikova G."/>
            <person name="Pati A."/>
            <person name="Mikhailova N."/>
            <person name="Chen A."/>
            <person name="Palaniappan K."/>
            <person name="Land M."/>
            <person name="Hauser L."/>
            <person name="Chang Y.J."/>
            <person name="Jeffries C.D."/>
            <person name="Chain P."/>
            <person name="Rohde M."/>
            <person name="Goker M."/>
            <person name="Bristow J."/>
            <person name="Eisen J.A."/>
            <person name="Markowitz V."/>
            <person name="Hugenholtz P."/>
            <person name="Kyrpides N.C."/>
            <person name="Klenk H.P."/>
            <person name="Lapidus A."/>
        </authorList>
    </citation>
    <scope>NUCLEOTIDE SEQUENCE [LARGE SCALE GENOMIC DNA]</scope>
    <source>
        <strain evidence="11">ATCC 27377 / DSM 6068 / ICPB 4128</strain>
    </source>
</reference>
<comment type="pathway">
    <text evidence="8">Sulfur metabolism; glutathione metabolism.</text>
</comment>
<evidence type="ECO:0000313" key="10">
    <source>
        <dbReference type="EMBL" id="ADB18470.1"/>
    </source>
</evidence>
<evidence type="ECO:0000256" key="4">
    <source>
        <dbReference type="ARBA" id="ARBA00023315"/>
    </source>
</evidence>
<keyword evidence="8" id="KW-0865">Zymogen</keyword>
<comment type="PTM">
    <text evidence="8">Cleaved by autocatalysis into a large and a small subunit.</text>
</comment>
<dbReference type="Gene3D" id="1.10.246.130">
    <property type="match status" value="1"/>
</dbReference>
<dbReference type="MEROPS" id="T03.001"/>
<dbReference type="PROSITE" id="PS51318">
    <property type="entry name" value="TAT"/>
    <property type="match status" value="1"/>
</dbReference>
<dbReference type="NCBIfam" id="TIGR00066">
    <property type="entry name" value="g_glut_trans"/>
    <property type="match status" value="1"/>
</dbReference>
<feature type="chain" id="PRO_5003035954" description="Glutathione hydrolase proenzyme" evidence="9">
    <location>
        <begin position="26"/>
        <end position="578"/>
    </location>
</feature>
<dbReference type="AlphaFoldDB" id="D2R0Y5"/>
<dbReference type="InterPro" id="IPR006311">
    <property type="entry name" value="TAT_signal"/>
</dbReference>
<dbReference type="EC" id="2.3.2.2" evidence="8"/>
<dbReference type="eggNOG" id="COG0405">
    <property type="taxonomic scope" value="Bacteria"/>
</dbReference>
<dbReference type="PANTHER" id="PTHR43199:SF6">
    <property type="entry name" value="GLUTATHIONE HYDROLASE PROENZYME"/>
    <property type="match status" value="1"/>
</dbReference>
<evidence type="ECO:0000256" key="2">
    <source>
        <dbReference type="ARBA" id="ARBA00001089"/>
    </source>
</evidence>
<dbReference type="InterPro" id="IPR051792">
    <property type="entry name" value="GGT_bact"/>
</dbReference>
<feature type="binding site" evidence="7">
    <location>
        <position position="431"/>
    </location>
    <ligand>
        <name>L-glutamate</name>
        <dbReference type="ChEBI" id="CHEBI:29985"/>
    </ligand>
</feature>
<dbReference type="InterPro" id="IPR055262">
    <property type="entry name" value="GGT_CS"/>
</dbReference>
<dbReference type="PROSITE" id="PS00462">
    <property type="entry name" value="G_GLU_TRANSPEPTIDASE"/>
    <property type="match status" value="1"/>
</dbReference>
<keyword evidence="11" id="KW-1185">Reference proteome</keyword>
<dbReference type="HOGENOM" id="CLU_014813_0_3_0"/>
<evidence type="ECO:0000256" key="5">
    <source>
        <dbReference type="ARBA" id="ARBA00047417"/>
    </source>
</evidence>
<keyword evidence="8 10" id="KW-0808">Transferase</keyword>
<comment type="catalytic activity">
    <reaction evidence="2 8">
        <text>glutathione + H2O = L-cysteinylglycine + L-glutamate</text>
        <dbReference type="Rhea" id="RHEA:28807"/>
        <dbReference type="ChEBI" id="CHEBI:15377"/>
        <dbReference type="ChEBI" id="CHEBI:29985"/>
        <dbReference type="ChEBI" id="CHEBI:57925"/>
        <dbReference type="ChEBI" id="CHEBI:61694"/>
        <dbReference type="EC" id="3.4.19.13"/>
    </reaction>
</comment>
<keyword evidence="4 8" id="KW-0012">Acyltransferase</keyword>
<evidence type="ECO:0000256" key="9">
    <source>
        <dbReference type="SAM" id="SignalP"/>
    </source>
</evidence>
<keyword evidence="8" id="KW-0317">Glutathione biosynthesis</keyword>
<dbReference type="InterPro" id="IPR043137">
    <property type="entry name" value="GGT_ssub_C"/>
</dbReference>
<gene>
    <name evidence="10" type="ordered locus">Psta_3815</name>
</gene>
<dbReference type="GO" id="GO:0103068">
    <property type="term" value="F:leukotriene C4 gamma-glutamyl transferase activity"/>
    <property type="evidence" value="ECO:0007669"/>
    <property type="project" value="UniProtKB-EC"/>
</dbReference>
<sequence length="578" mass="61380" precursor="true">MNSRRAWLRNSAALLAGAAIAPSLASPLIADDSNQPLPPFAARGTAGAVATVHPIATAAGIDAAKQGGNAIDAAIAAAVMLGVVDSHNSGLGGGCFILARLASGKTVCIDGRETAPAKATRDMYLRGGKADPNLSQTGALAVATPGALRAYELLSREAGTRKFAELILPAAQVAEEGFAIDRVLAGRIAATRETIAQFPATAEVLFTASGKPLETGMTLRQRDLARTLRMIAEQGVDWFYEGELAERIGAWMREHGGLLSQDDFKNYQPARREPLSTSFRRNTILGFPPPSSGGVHVAQILKMLERFPLAEIHRSSPAAALHLIAEAMKLAFADRAKWLGDPDFAKVPRGLIDEKYLMARASLINPQETTAAVAGEPPHPQSDLFSKHTTHITAADRAGNIVAITATVNTTFGSKVIVPGTGLVLNNEMDDFSIEPGVRNAFGLIGGQANEVAARKRPLSSMSPTIVLDVDQKFRLTTGAAGGPTIISQVLLNVLRTLEFGENLATAIAAPRIHQQWSPDELRCEKTLPQEVQDDLSSRGHQLKLVDSMGVSQGIERRDDTLVAVHDPRVPGSARGWS</sequence>
<feature type="signal peptide" evidence="9">
    <location>
        <begin position="1"/>
        <end position="25"/>
    </location>
</feature>
<feature type="binding site" evidence="7">
    <location>
        <begin position="460"/>
        <end position="461"/>
    </location>
    <ligand>
        <name>L-glutamate</name>
        <dbReference type="ChEBI" id="CHEBI:29985"/>
    </ligand>
</feature>
<dbReference type="GO" id="GO:0036374">
    <property type="term" value="F:glutathione hydrolase activity"/>
    <property type="evidence" value="ECO:0007669"/>
    <property type="project" value="UniProtKB-UniRule"/>
</dbReference>
<dbReference type="KEGG" id="psl:Psta_3815"/>
<comment type="catalytic activity">
    <reaction evidence="1 8">
        <text>an S-substituted glutathione + H2O = an S-substituted L-cysteinylglycine + L-glutamate</text>
        <dbReference type="Rhea" id="RHEA:59468"/>
        <dbReference type="ChEBI" id="CHEBI:15377"/>
        <dbReference type="ChEBI" id="CHEBI:29985"/>
        <dbReference type="ChEBI" id="CHEBI:90779"/>
        <dbReference type="ChEBI" id="CHEBI:143103"/>
        <dbReference type="EC" id="3.4.19.13"/>
    </reaction>
</comment>
<dbReference type="SUPFAM" id="SSF56235">
    <property type="entry name" value="N-terminal nucleophile aminohydrolases (Ntn hydrolases)"/>
    <property type="match status" value="1"/>
</dbReference>
<evidence type="ECO:0000256" key="8">
    <source>
        <dbReference type="RuleBase" id="RU368036"/>
    </source>
</evidence>
<dbReference type="PANTHER" id="PTHR43199">
    <property type="entry name" value="GLUTATHIONE HYDROLASE"/>
    <property type="match status" value="1"/>
</dbReference>
<feature type="active site" description="Nucleophile" evidence="6">
    <location>
        <position position="389"/>
    </location>
</feature>
<keyword evidence="8" id="KW-0378">Hydrolase</keyword>
<dbReference type="InterPro" id="IPR000101">
    <property type="entry name" value="GGT_peptidase"/>
</dbReference>
<accession>D2R0Y5</accession>
<dbReference type="Pfam" id="PF01019">
    <property type="entry name" value="G_glu_transpept"/>
    <property type="match status" value="1"/>
</dbReference>
<dbReference type="EC" id="3.4.19.13" evidence="8"/>
<dbReference type="GO" id="GO:0006750">
    <property type="term" value="P:glutathione biosynthetic process"/>
    <property type="evidence" value="ECO:0007669"/>
    <property type="project" value="UniProtKB-KW"/>
</dbReference>
<organism evidence="10 11">
    <name type="scientific">Pirellula staleyi (strain ATCC 27377 / DSM 6068 / ICPB 4128)</name>
    <name type="common">Pirella staleyi</name>
    <dbReference type="NCBI Taxonomy" id="530564"/>
    <lineage>
        <taxon>Bacteria</taxon>
        <taxon>Pseudomonadati</taxon>
        <taxon>Planctomycetota</taxon>
        <taxon>Planctomycetia</taxon>
        <taxon>Pirellulales</taxon>
        <taxon>Pirellulaceae</taxon>
        <taxon>Pirellula</taxon>
    </lineage>
</organism>
<comment type="catalytic activity">
    <reaction evidence="5 8">
        <text>an N-terminal (5-L-glutamyl)-[peptide] + an alpha-amino acid = 5-L-glutamyl amino acid + an N-terminal L-alpha-aminoacyl-[peptide]</text>
        <dbReference type="Rhea" id="RHEA:23904"/>
        <dbReference type="Rhea" id="RHEA-COMP:9780"/>
        <dbReference type="Rhea" id="RHEA-COMP:9795"/>
        <dbReference type="ChEBI" id="CHEBI:77644"/>
        <dbReference type="ChEBI" id="CHEBI:78597"/>
        <dbReference type="ChEBI" id="CHEBI:78599"/>
        <dbReference type="ChEBI" id="CHEBI:78608"/>
        <dbReference type="EC" id="2.3.2.2"/>
    </reaction>
</comment>
<feature type="binding site" evidence="7">
    <location>
        <position position="112"/>
    </location>
    <ligand>
        <name>L-glutamate</name>
        <dbReference type="ChEBI" id="CHEBI:29985"/>
    </ligand>
</feature>
<dbReference type="InterPro" id="IPR029055">
    <property type="entry name" value="Ntn_hydrolases_N"/>
</dbReference>
<dbReference type="Proteomes" id="UP000001887">
    <property type="component" value="Chromosome"/>
</dbReference>
<dbReference type="GO" id="GO:0006751">
    <property type="term" value="P:glutathione catabolic process"/>
    <property type="evidence" value="ECO:0007669"/>
    <property type="project" value="UniProtKB-UniRule"/>
</dbReference>
<protein>
    <recommendedName>
        <fullName evidence="8">Glutathione hydrolase proenzyme</fullName>
        <ecNumber evidence="8">2.3.2.2</ecNumber>
        <ecNumber evidence="8">3.4.19.13</ecNumber>
    </recommendedName>
    <component>
        <recommendedName>
            <fullName evidence="8">Glutathione hydrolase large chain</fullName>
        </recommendedName>
    </component>
    <component>
        <recommendedName>
            <fullName evidence="8">Glutathione hydrolase small chain</fullName>
        </recommendedName>
    </component>
</protein>
<dbReference type="STRING" id="530564.Psta_3815"/>